<protein>
    <submittedName>
        <fullName evidence="3">Uncharacterized protein</fullName>
    </submittedName>
</protein>
<proteinExistence type="predicted"/>
<keyword evidence="2" id="KW-1133">Transmembrane helix</keyword>
<keyword evidence="2" id="KW-0812">Transmembrane</keyword>
<feature type="transmembrane region" description="Helical" evidence="2">
    <location>
        <begin position="50"/>
        <end position="68"/>
    </location>
</feature>
<organism evidence="3 4">
    <name type="scientific">Boletus reticuloceps</name>
    <dbReference type="NCBI Taxonomy" id="495285"/>
    <lineage>
        <taxon>Eukaryota</taxon>
        <taxon>Fungi</taxon>
        <taxon>Dikarya</taxon>
        <taxon>Basidiomycota</taxon>
        <taxon>Agaricomycotina</taxon>
        <taxon>Agaricomycetes</taxon>
        <taxon>Agaricomycetidae</taxon>
        <taxon>Boletales</taxon>
        <taxon>Boletineae</taxon>
        <taxon>Boletaceae</taxon>
        <taxon>Boletoideae</taxon>
        <taxon>Boletus</taxon>
    </lineage>
</organism>
<evidence type="ECO:0000256" key="1">
    <source>
        <dbReference type="SAM" id="MobiDB-lite"/>
    </source>
</evidence>
<dbReference type="AlphaFoldDB" id="A0A8I3A7L0"/>
<accession>A0A8I3A7L0</accession>
<evidence type="ECO:0000256" key="2">
    <source>
        <dbReference type="SAM" id="Phobius"/>
    </source>
</evidence>
<dbReference type="Proteomes" id="UP000683000">
    <property type="component" value="Unassembled WGS sequence"/>
</dbReference>
<dbReference type="EMBL" id="JAGFBS010000017">
    <property type="protein sequence ID" value="KAG6374671.1"/>
    <property type="molecule type" value="Genomic_DNA"/>
</dbReference>
<evidence type="ECO:0000313" key="4">
    <source>
        <dbReference type="Proteomes" id="UP000683000"/>
    </source>
</evidence>
<feature type="region of interest" description="Disordered" evidence="1">
    <location>
        <begin position="1"/>
        <end position="28"/>
    </location>
</feature>
<keyword evidence="4" id="KW-1185">Reference proteome</keyword>
<dbReference type="OrthoDB" id="10503027at2759"/>
<name>A0A8I3A7L0_9AGAM</name>
<sequence>MAAKMDAASKFRSMQANPRVSKHYRSKNTRKITETIQSAFNDRKSLTHTTVPFTFVWYSFMMDVIMLWSSSARRCSRL</sequence>
<reference evidence="3" key="1">
    <citation type="submission" date="2021-03" db="EMBL/GenBank/DDBJ databases">
        <title>Evolutionary innovations through gain and loss of genes in the ectomycorrhizal Boletales.</title>
        <authorList>
            <person name="Wu G."/>
            <person name="Miyauchi S."/>
            <person name="Morin E."/>
            <person name="Yang Z.-L."/>
            <person name="Xu J."/>
            <person name="Martin F.M."/>
        </authorList>
    </citation>
    <scope>NUCLEOTIDE SEQUENCE</scope>
    <source>
        <strain evidence="3">BR01</strain>
    </source>
</reference>
<evidence type="ECO:0000313" key="3">
    <source>
        <dbReference type="EMBL" id="KAG6374671.1"/>
    </source>
</evidence>
<keyword evidence="2" id="KW-0472">Membrane</keyword>
<gene>
    <name evidence="3" type="ORF">JVT61DRAFT_4038</name>
</gene>
<comment type="caution">
    <text evidence="3">The sequence shown here is derived from an EMBL/GenBank/DDBJ whole genome shotgun (WGS) entry which is preliminary data.</text>
</comment>